<feature type="transmembrane region" description="Helical" evidence="1">
    <location>
        <begin position="170"/>
        <end position="187"/>
    </location>
</feature>
<reference evidence="2 3" key="1">
    <citation type="submission" date="2024-12" db="EMBL/GenBank/DDBJ databases">
        <title>The unique morphological basis and parallel evolutionary history of personate flowers in Penstemon.</title>
        <authorList>
            <person name="Depatie T.H."/>
            <person name="Wessinger C.A."/>
        </authorList>
    </citation>
    <scope>NUCLEOTIDE SEQUENCE [LARGE SCALE GENOMIC DNA]</scope>
    <source>
        <strain evidence="2">WTNN_2</strain>
        <tissue evidence="2">Leaf</tissue>
    </source>
</reference>
<sequence>MEVIEMAHTIAAQTFAFRSNRSWRILSFSKSRVPVKAMELINHIIPKHNNFALDLHLVVLSILSCICIKFAYNFGREPIIHWSSQKNCPFTFSYLLIQPKECPPLHKLKRLLPKSVEEPRRFHLLRTHWRQRLSSYRRQIFRTNHRFHRWRFWIPTAFLGFHWWHFRLPLTAIDMAPLLPLFLAFVLTKWKKMVENNGGACGCAKETMTMTWAFWAGKERRHMEDPFLTLEVKLHTPEFVYSNVQNILFAQIKKNKTTTKY</sequence>
<keyword evidence="1" id="KW-0472">Membrane</keyword>
<evidence type="ECO:0000313" key="3">
    <source>
        <dbReference type="Proteomes" id="UP001634393"/>
    </source>
</evidence>
<dbReference type="EMBL" id="JBJXBP010000007">
    <property type="protein sequence ID" value="KAL3820842.1"/>
    <property type="molecule type" value="Genomic_DNA"/>
</dbReference>
<organism evidence="2 3">
    <name type="scientific">Penstemon smallii</name>
    <dbReference type="NCBI Taxonomy" id="265156"/>
    <lineage>
        <taxon>Eukaryota</taxon>
        <taxon>Viridiplantae</taxon>
        <taxon>Streptophyta</taxon>
        <taxon>Embryophyta</taxon>
        <taxon>Tracheophyta</taxon>
        <taxon>Spermatophyta</taxon>
        <taxon>Magnoliopsida</taxon>
        <taxon>eudicotyledons</taxon>
        <taxon>Gunneridae</taxon>
        <taxon>Pentapetalae</taxon>
        <taxon>asterids</taxon>
        <taxon>lamiids</taxon>
        <taxon>Lamiales</taxon>
        <taxon>Plantaginaceae</taxon>
        <taxon>Cheloneae</taxon>
        <taxon>Penstemon</taxon>
    </lineage>
</organism>
<accession>A0ABD3S8Q7</accession>
<dbReference type="AlphaFoldDB" id="A0ABD3S8Q7"/>
<comment type="caution">
    <text evidence="2">The sequence shown here is derived from an EMBL/GenBank/DDBJ whole genome shotgun (WGS) entry which is preliminary data.</text>
</comment>
<keyword evidence="1" id="KW-0812">Transmembrane</keyword>
<evidence type="ECO:0000256" key="1">
    <source>
        <dbReference type="SAM" id="Phobius"/>
    </source>
</evidence>
<feature type="transmembrane region" description="Helical" evidence="1">
    <location>
        <begin position="147"/>
        <end position="164"/>
    </location>
</feature>
<name>A0ABD3S8Q7_9LAMI</name>
<proteinExistence type="predicted"/>
<protein>
    <submittedName>
        <fullName evidence="2">Uncharacterized protein</fullName>
    </submittedName>
</protein>
<keyword evidence="1" id="KW-1133">Transmembrane helix</keyword>
<keyword evidence="3" id="KW-1185">Reference proteome</keyword>
<dbReference type="Proteomes" id="UP001634393">
    <property type="component" value="Unassembled WGS sequence"/>
</dbReference>
<gene>
    <name evidence="2" type="ORF">ACJIZ3_006747</name>
</gene>
<evidence type="ECO:0000313" key="2">
    <source>
        <dbReference type="EMBL" id="KAL3820842.1"/>
    </source>
</evidence>